<comment type="similarity">
    <text evidence="1">Belongs to the UPF0149 family.</text>
</comment>
<keyword evidence="3" id="KW-1185">Reference proteome</keyword>
<reference evidence="3" key="1">
    <citation type="submission" date="2015-03" db="EMBL/GenBank/DDBJ databases">
        <title>Draft genome sequence of a novel methanotroph (Sn10-6) isolated from flooded ricefield rhizosphere in India.</title>
        <authorList>
            <person name="Pandit P.S."/>
            <person name="Pore S.D."/>
            <person name="Arora P."/>
            <person name="Kapse N.G."/>
            <person name="Dhakephalkar P.K."/>
            <person name="Rahalkar M.C."/>
        </authorList>
    </citation>
    <scope>NUCLEOTIDE SEQUENCE [LARGE SCALE GENOMIC DNA]</scope>
    <source>
        <strain evidence="3">Sn10-6</strain>
    </source>
</reference>
<organism evidence="2 3">
    <name type="scientific">Methylocucumis oryzae</name>
    <dbReference type="NCBI Taxonomy" id="1632867"/>
    <lineage>
        <taxon>Bacteria</taxon>
        <taxon>Pseudomonadati</taxon>
        <taxon>Pseudomonadota</taxon>
        <taxon>Gammaproteobacteria</taxon>
        <taxon>Methylococcales</taxon>
        <taxon>Methylococcaceae</taxon>
        <taxon>Methylocucumis</taxon>
    </lineage>
</organism>
<dbReference type="Pfam" id="PF03695">
    <property type="entry name" value="UPF0149"/>
    <property type="match status" value="1"/>
</dbReference>
<dbReference type="PANTHER" id="PTHR37528:SF1">
    <property type="entry name" value="UPF0149 PROTEIN YGFB"/>
    <property type="match status" value="1"/>
</dbReference>
<evidence type="ECO:0000313" key="2">
    <source>
        <dbReference type="EMBL" id="KJV07960.1"/>
    </source>
</evidence>
<dbReference type="Proteomes" id="UP000033684">
    <property type="component" value="Unassembled WGS sequence"/>
</dbReference>
<protein>
    <recommendedName>
        <fullName evidence="4">YecA family protein</fullName>
    </recommendedName>
</protein>
<dbReference type="PANTHER" id="PTHR37528">
    <property type="entry name" value="UPF0149 PROTEIN YGFB"/>
    <property type="match status" value="1"/>
</dbReference>
<comment type="caution">
    <text evidence="2">The sequence shown here is derived from an EMBL/GenBank/DDBJ whole genome shotgun (WGS) entry which is preliminary data.</text>
</comment>
<dbReference type="GO" id="GO:0005829">
    <property type="term" value="C:cytosol"/>
    <property type="evidence" value="ECO:0007669"/>
    <property type="project" value="TreeGrafter"/>
</dbReference>
<evidence type="ECO:0008006" key="4">
    <source>
        <dbReference type="Google" id="ProtNLM"/>
    </source>
</evidence>
<dbReference type="InterPro" id="IPR036255">
    <property type="entry name" value="YgfB-like_sf"/>
</dbReference>
<sequence length="166" mass="18913">MDYDELQSLLSDTDLTAAEAHGMAVAMISVKPNLTVETWLAELSDDAQALPTQQEHLTGWFCLIQKQLNSDAFEFNPLLPDDEEELVNRLMALKQWCQGFLYGLGRVYQQPIRTKDAQEILKDMTEFTRLDVNAEEGEEEEQAYAEISEYLRSAVFVLKDELSSNT</sequence>
<dbReference type="SUPFAM" id="SSF101327">
    <property type="entry name" value="YgfB-like"/>
    <property type="match status" value="1"/>
</dbReference>
<gene>
    <name evidence="2" type="ORF">VZ94_01240</name>
</gene>
<dbReference type="InterPro" id="IPR011978">
    <property type="entry name" value="YgfB-like"/>
</dbReference>
<dbReference type="EMBL" id="LAJX01000009">
    <property type="protein sequence ID" value="KJV07960.1"/>
    <property type="molecule type" value="Genomic_DNA"/>
</dbReference>
<reference evidence="2 3" key="2">
    <citation type="journal article" date="2016" name="Microb. Ecol.">
        <title>Genome Characteristics of a Novel Type I Methanotroph (Sn10-6) Isolated from a Flooded Indian Rice Field.</title>
        <authorList>
            <person name="Rahalkar M.C."/>
            <person name="Pandit P.S."/>
            <person name="Dhakephalkar P.K."/>
            <person name="Pore S."/>
            <person name="Arora P."/>
            <person name="Kapse N."/>
        </authorList>
    </citation>
    <scope>NUCLEOTIDE SEQUENCE [LARGE SCALE GENOMIC DNA]</scope>
    <source>
        <strain evidence="2 3">Sn10-6</strain>
    </source>
</reference>
<dbReference type="Gene3D" id="1.20.120.740">
    <property type="entry name" value="YgfB uncharacterised protein family UPF0149, PF03695"/>
    <property type="match status" value="1"/>
</dbReference>
<evidence type="ECO:0000313" key="3">
    <source>
        <dbReference type="Proteomes" id="UP000033684"/>
    </source>
</evidence>
<proteinExistence type="inferred from homology"/>
<evidence type="ECO:0000256" key="1">
    <source>
        <dbReference type="ARBA" id="ARBA00038308"/>
    </source>
</evidence>
<accession>A0A0F3IMJ3</accession>
<name>A0A0F3IMJ3_9GAMM</name>
<dbReference type="AlphaFoldDB" id="A0A0F3IMJ3"/>